<dbReference type="SUPFAM" id="SSF52799">
    <property type="entry name" value="(Phosphotyrosine protein) phosphatases II"/>
    <property type="match status" value="1"/>
</dbReference>
<dbReference type="OrthoDB" id="432447at2759"/>
<feature type="domain" description="Swiss Army Knife protein DSP-PTPase phosphatase" evidence="4">
    <location>
        <begin position="96"/>
        <end position="220"/>
    </location>
</feature>
<evidence type="ECO:0000256" key="3">
    <source>
        <dbReference type="SAM" id="SignalP"/>
    </source>
</evidence>
<dbReference type="GO" id="GO:0016791">
    <property type="term" value="F:phosphatase activity"/>
    <property type="evidence" value="ECO:0007669"/>
    <property type="project" value="UniProtKB-ARBA"/>
</dbReference>
<feature type="compositionally biased region" description="Basic and acidic residues" evidence="2">
    <location>
        <begin position="354"/>
        <end position="366"/>
    </location>
</feature>
<dbReference type="Gene3D" id="3.90.190.10">
    <property type="entry name" value="Protein tyrosine phosphatase superfamily"/>
    <property type="match status" value="1"/>
</dbReference>
<dbReference type="STRING" id="2004952.A0A2C5Z3T9"/>
<feature type="compositionally biased region" description="Basic and acidic residues" evidence="2">
    <location>
        <begin position="238"/>
        <end position="252"/>
    </location>
</feature>
<dbReference type="InterPro" id="IPR029021">
    <property type="entry name" value="Prot-tyrosine_phosphatase-like"/>
</dbReference>
<proteinExistence type="predicted"/>
<feature type="signal peptide" evidence="3">
    <location>
        <begin position="1"/>
        <end position="17"/>
    </location>
</feature>
<accession>A0A2C5Z3T9</accession>
<feature type="compositionally biased region" description="Polar residues" evidence="2">
    <location>
        <begin position="338"/>
        <end position="352"/>
    </location>
</feature>
<feature type="compositionally biased region" description="Polar residues" evidence="2">
    <location>
        <begin position="398"/>
        <end position="407"/>
    </location>
</feature>
<keyword evidence="3" id="KW-0732">Signal</keyword>
<sequence>MHLRYLTVLLNVAAASAWSLRTKTDQRALHDSLARRSPYEQVKGPSNPQEVTGNYESEGPGFWRFEWVNDFLQPGDRLARSSAPHYNCQDCDQKLTPASIKFLKDRKISHVISLNNEATSQSIKRELINNGIAYTALPTRDFEAPTQKDLRDGYEAFKKNRHGTLVWCGYGHGRTGTMISALQILSNHDNASGKKISHWEYKSNHVETDDQIHLLDTLQKTLHAADAHKHSQGTAADKSSESKSRPHGKENGQDQASNGKSGQASSKTKQGQESSQQKPGQKASGSRAGQESSSKAGAERKPSRDSPKTFSSGQDSSRVNSAAQDSASWESVPESDQEQSNPRPESQQQQPNPDIDRPKRFGEEGSKPNVNNPKKLVDPSSRSSAASPPNRNNKKFGTVSSAASKAPSTGGPKVMAGSGRAPAQRFGSGTMTGGSGPRRMSQPARTWSARRPGGGGRRRTSRGP</sequence>
<feature type="compositionally biased region" description="Polar residues" evidence="2">
    <location>
        <begin position="253"/>
        <end position="295"/>
    </location>
</feature>
<reference evidence="5 6" key="1">
    <citation type="submission" date="2017-06" db="EMBL/GenBank/DDBJ databases">
        <title>Ant-infecting Ophiocordyceps genomes reveal a high diversity of potential behavioral manipulation genes and a possible major role for enterotoxins.</title>
        <authorList>
            <person name="De Bekker C."/>
            <person name="Evans H.C."/>
            <person name="Brachmann A."/>
            <person name="Hughes D.P."/>
        </authorList>
    </citation>
    <scope>NUCLEOTIDE SEQUENCE [LARGE SCALE GENOMIC DNA]</scope>
    <source>
        <strain evidence="5 6">Map16</strain>
    </source>
</reference>
<dbReference type="EMBL" id="NJES01000260">
    <property type="protein sequence ID" value="PHH74656.1"/>
    <property type="molecule type" value="Genomic_DNA"/>
</dbReference>
<evidence type="ECO:0000256" key="1">
    <source>
        <dbReference type="ARBA" id="ARBA00022801"/>
    </source>
</evidence>
<keyword evidence="1" id="KW-0378">Hydrolase</keyword>
<feature type="compositionally biased region" description="Basic and acidic residues" evidence="2">
    <location>
        <begin position="297"/>
        <end position="307"/>
    </location>
</feature>
<comment type="caution">
    <text evidence="5">The sequence shown here is derived from an EMBL/GenBank/DDBJ whole genome shotgun (WGS) entry which is preliminary data.</text>
</comment>
<evidence type="ECO:0000313" key="5">
    <source>
        <dbReference type="EMBL" id="PHH74656.1"/>
    </source>
</evidence>
<keyword evidence="6" id="KW-1185">Reference proteome</keyword>
<dbReference type="Pfam" id="PF22784">
    <property type="entry name" value="PTP-SAK"/>
    <property type="match status" value="1"/>
</dbReference>
<evidence type="ECO:0000256" key="2">
    <source>
        <dbReference type="SAM" id="MobiDB-lite"/>
    </source>
</evidence>
<evidence type="ECO:0000313" key="6">
    <source>
        <dbReference type="Proteomes" id="UP000226431"/>
    </source>
</evidence>
<feature type="region of interest" description="Disordered" evidence="2">
    <location>
        <begin position="224"/>
        <end position="464"/>
    </location>
</feature>
<protein>
    <recommendedName>
        <fullName evidence="4">Swiss Army Knife protein DSP-PTPase phosphatase domain-containing protein</fullName>
    </recommendedName>
</protein>
<feature type="chain" id="PRO_5012993730" description="Swiss Army Knife protein DSP-PTPase phosphatase domain-containing protein" evidence="3">
    <location>
        <begin position="18"/>
        <end position="464"/>
    </location>
</feature>
<dbReference type="AlphaFoldDB" id="A0A2C5Z3T9"/>
<dbReference type="InterPro" id="IPR057023">
    <property type="entry name" value="PTP-SAK"/>
</dbReference>
<feature type="compositionally biased region" description="Polar residues" evidence="2">
    <location>
        <begin position="308"/>
        <end position="329"/>
    </location>
</feature>
<feature type="compositionally biased region" description="Low complexity" evidence="2">
    <location>
        <begin position="379"/>
        <end position="391"/>
    </location>
</feature>
<gene>
    <name evidence="5" type="ORF">CDD80_2937</name>
</gene>
<evidence type="ECO:0000259" key="4">
    <source>
        <dbReference type="Pfam" id="PF22784"/>
    </source>
</evidence>
<organism evidence="5 6">
    <name type="scientific">Ophiocordyceps camponoti-rufipedis</name>
    <dbReference type="NCBI Taxonomy" id="2004952"/>
    <lineage>
        <taxon>Eukaryota</taxon>
        <taxon>Fungi</taxon>
        <taxon>Dikarya</taxon>
        <taxon>Ascomycota</taxon>
        <taxon>Pezizomycotina</taxon>
        <taxon>Sordariomycetes</taxon>
        <taxon>Hypocreomycetidae</taxon>
        <taxon>Hypocreales</taxon>
        <taxon>Ophiocordycipitaceae</taxon>
        <taxon>Ophiocordyceps</taxon>
    </lineage>
</organism>
<name>A0A2C5Z3T9_9HYPO</name>
<dbReference type="Proteomes" id="UP000226431">
    <property type="component" value="Unassembled WGS sequence"/>
</dbReference>